<reference evidence="2 3" key="1">
    <citation type="submission" date="2019-08" db="EMBL/GenBank/DDBJ databases">
        <title>Genomes sequence of Algoriphagus aquimarinus ACAM450.</title>
        <authorList>
            <person name="Bowman J.P."/>
        </authorList>
    </citation>
    <scope>NUCLEOTIDE SEQUENCE [LARGE SCALE GENOMIC DNA]</scope>
    <source>
        <strain evidence="2 3">ACAM 450</strain>
    </source>
</reference>
<evidence type="ECO:0000313" key="3">
    <source>
        <dbReference type="Proteomes" id="UP000321935"/>
    </source>
</evidence>
<dbReference type="AlphaFoldDB" id="A0A5C7AVK7"/>
<evidence type="ECO:0008006" key="4">
    <source>
        <dbReference type="Google" id="ProtNLM"/>
    </source>
</evidence>
<name>A0A5C7AVK7_9BACT</name>
<dbReference type="PROSITE" id="PS51257">
    <property type="entry name" value="PROKAR_LIPOPROTEIN"/>
    <property type="match status" value="1"/>
</dbReference>
<dbReference type="Gene3D" id="2.120.10.30">
    <property type="entry name" value="TolB, C-terminal domain"/>
    <property type="match status" value="2"/>
</dbReference>
<comment type="similarity">
    <text evidence="1">Belongs to the TolB family.</text>
</comment>
<evidence type="ECO:0000256" key="1">
    <source>
        <dbReference type="ARBA" id="ARBA00009820"/>
    </source>
</evidence>
<dbReference type="EMBL" id="VORW01000003">
    <property type="protein sequence ID" value="TXE12481.1"/>
    <property type="molecule type" value="Genomic_DNA"/>
</dbReference>
<comment type="caution">
    <text evidence="2">The sequence shown here is derived from an EMBL/GenBank/DDBJ whole genome shotgun (WGS) entry which is preliminary data.</text>
</comment>
<dbReference type="RefSeq" id="WP_146916288.1">
    <property type="nucleotide sequence ID" value="NZ_VORW01000003.1"/>
</dbReference>
<dbReference type="OrthoDB" id="832127at2"/>
<dbReference type="Proteomes" id="UP000321935">
    <property type="component" value="Unassembled WGS sequence"/>
</dbReference>
<gene>
    <name evidence="2" type="ORF">ESV85_07600</name>
</gene>
<sequence>MRTIITSLILILIFSSCKKFDDPIPDGSVLEIPTLSTQLMESGKVQLTWTSAQICAGFCPSTVPATTYEIWTKSLTSTTNYKLAETQAGQMSFLVEGLELGVKQEFYVIAKRANVSNKTNRVMVVPNDLPVPESVFQKEGFDYITYPQVSPSGEKIAFAVSKAGGGSQRLFLYDLSDKSEKLISENGRYSSWSANGDKLVFVSNEGNASGIKEYKVASNSVNEIVSDSFLSYFPVFGAGDTTLIYFLDSLEAGDQSIISYNLSEKATTRKNALRDVEDIANLNTPILGVNYSAEEKSIAYGVTYPKETESGFSYDVVGFTMASPSVLKNFVVSDWNDSNPSFSVSEPDLLAFVSDRTGNAQVWIKNISTQQLIQVTDFHESGWINIGIVGLSWRVDKLYVNIVDQQGGTKLLRLDVSDLVEK</sequence>
<dbReference type="InterPro" id="IPR011042">
    <property type="entry name" value="6-blade_b-propeller_TolB-like"/>
</dbReference>
<organism evidence="2 3">
    <name type="scientific">Algoriphagus aquimarinus</name>
    <dbReference type="NCBI Taxonomy" id="237018"/>
    <lineage>
        <taxon>Bacteria</taxon>
        <taxon>Pseudomonadati</taxon>
        <taxon>Bacteroidota</taxon>
        <taxon>Cytophagia</taxon>
        <taxon>Cytophagales</taxon>
        <taxon>Cyclobacteriaceae</taxon>
        <taxon>Algoriphagus</taxon>
    </lineage>
</organism>
<dbReference type="SUPFAM" id="SSF49265">
    <property type="entry name" value="Fibronectin type III"/>
    <property type="match status" value="1"/>
</dbReference>
<dbReference type="InterPro" id="IPR011659">
    <property type="entry name" value="WD40"/>
</dbReference>
<dbReference type="SUPFAM" id="SSF82171">
    <property type="entry name" value="DPP6 N-terminal domain-like"/>
    <property type="match status" value="1"/>
</dbReference>
<accession>A0A5C7AVK7</accession>
<evidence type="ECO:0000313" key="2">
    <source>
        <dbReference type="EMBL" id="TXE12481.1"/>
    </source>
</evidence>
<proteinExistence type="inferred from homology"/>
<dbReference type="PANTHER" id="PTHR36842:SF1">
    <property type="entry name" value="PROTEIN TOLB"/>
    <property type="match status" value="1"/>
</dbReference>
<dbReference type="Pfam" id="PF07676">
    <property type="entry name" value="PD40"/>
    <property type="match status" value="1"/>
</dbReference>
<protein>
    <recommendedName>
        <fullName evidence="4">TolB protein</fullName>
    </recommendedName>
</protein>
<dbReference type="InterPro" id="IPR036116">
    <property type="entry name" value="FN3_sf"/>
</dbReference>
<dbReference type="PANTHER" id="PTHR36842">
    <property type="entry name" value="PROTEIN TOLB HOMOLOG"/>
    <property type="match status" value="1"/>
</dbReference>